<dbReference type="FunFam" id="1.10.10.10:FF:000001">
    <property type="entry name" value="LysR family transcriptional regulator"/>
    <property type="match status" value="1"/>
</dbReference>
<dbReference type="Gene3D" id="1.10.10.10">
    <property type="entry name" value="Winged helix-like DNA-binding domain superfamily/Winged helix DNA-binding domain"/>
    <property type="match status" value="1"/>
</dbReference>
<dbReference type="CDD" id="cd08414">
    <property type="entry name" value="PBP2_LTTR_aromatics_like"/>
    <property type="match status" value="1"/>
</dbReference>
<reference evidence="6" key="1">
    <citation type="journal article" date="2014" name="Int. J. Syst. Evol. Microbiol.">
        <title>Complete genome sequence of Corynebacterium casei LMG S-19264T (=DSM 44701T), isolated from a smear-ripened cheese.</title>
        <authorList>
            <consortium name="US DOE Joint Genome Institute (JGI-PGF)"/>
            <person name="Walter F."/>
            <person name="Albersmeier A."/>
            <person name="Kalinowski J."/>
            <person name="Ruckert C."/>
        </authorList>
    </citation>
    <scope>NUCLEOTIDE SEQUENCE</scope>
    <source>
        <strain evidence="6">KCTC 23714</strain>
    </source>
</reference>
<reference evidence="6" key="2">
    <citation type="submission" date="2020-09" db="EMBL/GenBank/DDBJ databases">
        <authorList>
            <person name="Sun Q."/>
            <person name="Kim S."/>
        </authorList>
    </citation>
    <scope>NUCLEOTIDE SEQUENCE</scope>
    <source>
        <strain evidence="6">KCTC 23714</strain>
    </source>
</reference>
<dbReference type="GO" id="GO:0032993">
    <property type="term" value="C:protein-DNA complex"/>
    <property type="evidence" value="ECO:0007669"/>
    <property type="project" value="TreeGrafter"/>
</dbReference>
<keyword evidence="2" id="KW-0805">Transcription regulation</keyword>
<comment type="caution">
    <text evidence="6">The sequence shown here is derived from an EMBL/GenBank/DDBJ whole genome shotgun (WGS) entry which is preliminary data.</text>
</comment>
<gene>
    <name evidence="6" type="ORF">GCM10011452_35720</name>
</gene>
<evidence type="ECO:0000313" key="6">
    <source>
        <dbReference type="EMBL" id="GGW44332.1"/>
    </source>
</evidence>
<protein>
    <submittedName>
        <fullName evidence="6">LysR family transcriptional regulator</fullName>
    </submittedName>
</protein>
<dbReference type="RefSeq" id="WP_189635249.1">
    <property type="nucleotide sequence ID" value="NZ_BMYQ01000017.1"/>
</dbReference>
<feature type="domain" description="HTH lysR-type" evidence="5">
    <location>
        <begin position="5"/>
        <end position="62"/>
    </location>
</feature>
<evidence type="ECO:0000256" key="4">
    <source>
        <dbReference type="ARBA" id="ARBA00023163"/>
    </source>
</evidence>
<dbReference type="PROSITE" id="PS50931">
    <property type="entry name" value="HTH_LYSR"/>
    <property type="match status" value="1"/>
</dbReference>
<dbReference type="Gene3D" id="3.40.190.10">
    <property type="entry name" value="Periplasmic binding protein-like II"/>
    <property type="match status" value="2"/>
</dbReference>
<dbReference type="InterPro" id="IPR000847">
    <property type="entry name" value="LysR_HTH_N"/>
</dbReference>
<dbReference type="PANTHER" id="PTHR30346">
    <property type="entry name" value="TRANSCRIPTIONAL DUAL REGULATOR HCAR-RELATED"/>
    <property type="match status" value="1"/>
</dbReference>
<dbReference type="SUPFAM" id="SSF46785">
    <property type="entry name" value="Winged helix' DNA-binding domain"/>
    <property type="match status" value="1"/>
</dbReference>
<dbReference type="InterPro" id="IPR005119">
    <property type="entry name" value="LysR_subst-bd"/>
</dbReference>
<comment type="similarity">
    <text evidence="1">Belongs to the LysR transcriptional regulatory family.</text>
</comment>
<dbReference type="GO" id="GO:0003677">
    <property type="term" value="F:DNA binding"/>
    <property type="evidence" value="ECO:0007669"/>
    <property type="project" value="UniProtKB-KW"/>
</dbReference>
<keyword evidence="7" id="KW-1185">Reference proteome</keyword>
<dbReference type="InterPro" id="IPR036388">
    <property type="entry name" value="WH-like_DNA-bd_sf"/>
</dbReference>
<evidence type="ECO:0000256" key="1">
    <source>
        <dbReference type="ARBA" id="ARBA00009437"/>
    </source>
</evidence>
<dbReference type="PRINTS" id="PR00039">
    <property type="entry name" value="HTHLYSR"/>
</dbReference>
<dbReference type="EMBL" id="BMYQ01000017">
    <property type="protein sequence ID" value="GGW44332.1"/>
    <property type="molecule type" value="Genomic_DNA"/>
</dbReference>
<dbReference type="InterPro" id="IPR036390">
    <property type="entry name" value="WH_DNA-bd_sf"/>
</dbReference>
<dbReference type="GO" id="GO:0003700">
    <property type="term" value="F:DNA-binding transcription factor activity"/>
    <property type="evidence" value="ECO:0007669"/>
    <property type="project" value="InterPro"/>
</dbReference>
<organism evidence="6 7">
    <name type="scientific">Gemmobacter lanyuensis</name>
    <dbReference type="NCBI Taxonomy" id="1054497"/>
    <lineage>
        <taxon>Bacteria</taxon>
        <taxon>Pseudomonadati</taxon>
        <taxon>Pseudomonadota</taxon>
        <taxon>Alphaproteobacteria</taxon>
        <taxon>Rhodobacterales</taxon>
        <taxon>Paracoccaceae</taxon>
        <taxon>Gemmobacter</taxon>
    </lineage>
</organism>
<evidence type="ECO:0000256" key="2">
    <source>
        <dbReference type="ARBA" id="ARBA00023015"/>
    </source>
</evidence>
<evidence type="ECO:0000256" key="3">
    <source>
        <dbReference type="ARBA" id="ARBA00023125"/>
    </source>
</evidence>
<keyword evidence="3" id="KW-0238">DNA-binding</keyword>
<sequence length="304" mass="34413">MRNLPGLENVQTFLALAQELNFRRTADRLNLDQSALTRRIQKLEQSLGFRLLERTTREVSLTQAGQQFYHDNAHLMRGYEEAVLSARRIAEGKSGVLRVAYMAFAATELMPSAMTRFRHSHPHIDVKLQYIRTQGQKIALANGEVDIGYMIGPFDHPDFQTLQLSSEPLYVVTPRNHPLLLRPKVSPADLADQDIILGDMREWEEYRWRLNDMFSGEGIALRVALEASNTLALLGLVAAGLGVTIYPESLIGFLGRNVEVRQIMHPGFRSKTILAWKRSNRSPQVKAFVEVAKQVGSRHMPPSR</sequence>
<dbReference type="Pfam" id="PF03466">
    <property type="entry name" value="LysR_substrate"/>
    <property type="match status" value="1"/>
</dbReference>
<name>A0A918J2F1_9RHOB</name>
<dbReference type="PANTHER" id="PTHR30346:SF28">
    <property type="entry name" value="HTH-TYPE TRANSCRIPTIONAL REGULATOR CYNR"/>
    <property type="match status" value="1"/>
</dbReference>
<keyword evidence="4" id="KW-0804">Transcription</keyword>
<dbReference type="AlphaFoldDB" id="A0A918J2F1"/>
<accession>A0A918J2F1</accession>
<evidence type="ECO:0000313" key="7">
    <source>
        <dbReference type="Proteomes" id="UP000628984"/>
    </source>
</evidence>
<dbReference type="Proteomes" id="UP000628984">
    <property type="component" value="Unassembled WGS sequence"/>
</dbReference>
<dbReference type="Pfam" id="PF00126">
    <property type="entry name" value="HTH_1"/>
    <property type="match status" value="1"/>
</dbReference>
<evidence type="ECO:0000259" key="5">
    <source>
        <dbReference type="PROSITE" id="PS50931"/>
    </source>
</evidence>
<dbReference type="SUPFAM" id="SSF53850">
    <property type="entry name" value="Periplasmic binding protein-like II"/>
    <property type="match status" value="1"/>
</dbReference>
<proteinExistence type="inferred from homology"/>